<dbReference type="GO" id="GO:0006412">
    <property type="term" value="P:translation"/>
    <property type="evidence" value="ECO:0007669"/>
    <property type="project" value="UniProtKB-UniRule"/>
</dbReference>
<accession>G9WXL0</accession>
<dbReference type="Pfam" id="PF01649">
    <property type="entry name" value="Ribosomal_S20p"/>
    <property type="match status" value="1"/>
</dbReference>
<evidence type="ECO:0000256" key="2">
    <source>
        <dbReference type="ARBA" id="ARBA00022730"/>
    </source>
</evidence>
<comment type="function">
    <text evidence="7">Binds directly to 16S ribosomal RNA.</text>
</comment>
<evidence type="ECO:0000256" key="6">
    <source>
        <dbReference type="ARBA" id="ARBA00035136"/>
    </source>
</evidence>
<dbReference type="RefSeq" id="WP_009524336.1">
    <property type="nucleotide sequence ID" value="NZ_JBQMYE010000035.1"/>
</dbReference>
<keyword evidence="3 7" id="KW-0694">RNA-binding</keyword>
<dbReference type="SUPFAM" id="SSF46992">
    <property type="entry name" value="Ribosomal protein S20"/>
    <property type="match status" value="1"/>
</dbReference>
<dbReference type="EMBL" id="AFZE01000001">
    <property type="protein sequence ID" value="EHL16857.1"/>
    <property type="molecule type" value="Genomic_DNA"/>
</dbReference>
<dbReference type="GO" id="GO:0003735">
    <property type="term" value="F:structural constituent of ribosome"/>
    <property type="evidence" value="ECO:0007669"/>
    <property type="project" value="InterPro"/>
</dbReference>
<evidence type="ECO:0000256" key="4">
    <source>
        <dbReference type="ARBA" id="ARBA00022980"/>
    </source>
</evidence>
<dbReference type="Gene3D" id="1.20.58.110">
    <property type="entry name" value="Ribosomal protein S20"/>
    <property type="match status" value="1"/>
</dbReference>
<keyword evidence="2 7" id="KW-0699">rRNA-binding</keyword>
<keyword evidence="4 7" id="KW-0689">Ribosomal protein</keyword>
<dbReference type="HAMAP" id="MF_00500">
    <property type="entry name" value="Ribosomal_bS20"/>
    <property type="match status" value="1"/>
</dbReference>
<dbReference type="PANTHER" id="PTHR33398">
    <property type="entry name" value="30S RIBOSOMAL PROTEIN S20"/>
    <property type="match status" value="1"/>
</dbReference>
<dbReference type="InterPro" id="IPR036510">
    <property type="entry name" value="Ribosomal_bS20_sf"/>
</dbReference>
<evidence type="ECO:0000256" key="3">
    <source>
        <dbReference type="ARBA" id="ARBA00022884"/>
    </source>
</evidence>
<dbReference type="AlphaFoldDB" id="G9WXL0"/>
<dbReference type="PATRIC" id="fig|796937.3.peg.102"/>
<gene>
    <name evidence="7" type="primary">rpsT</name>
    <name evidence="8" type="ORF">HMPREF9629_00099</name>
</gene>
<protein>
    <recommendedName>
        <fullName evidence="6 7">Small ribosomal subunit protein bS20</fullName>
    </recommendedName>
</protein>
<evidence type="ECO:0000256" key="5">
    <source>
        <dbReference type="ARBA" id="ARBA00023274"/>
    </source>
</evidence>
<keyword evidence="5 7" id="KW-0687">Ribonucleoprotein</keyword>
<dbReference type="PANTHER" id="PTHR33398:SF1">
    <property type="entry name" value="SMALL RIBOSOMAL SUBUNIT PROTEIN BS20C"/>
    <property type="match status" value="1"/>
</dbReference>
<dbReference type="GO" id="GO:0005829">
    <property type="term" value="C:cytosol"/>
    <property type="evidence" value="ECO:0007669"/>
    <property type="project" value="TreeGrafter"/>
</dbReference>
<proteinExistence type="inferred from homology"/>
<comment type="similarity">
    <text evidence="1 7">Belongs to the bacterial ribosomal protein bS20 family.</text>
</comment>
<evidence type="ECO:0000313" key="9">
    <source>
        <dbReference type="Proteomes" id="UP000006437"/>
    </source>
</evidence>
<dbReference type="Proteomes" id="UP000006437">
    <property type="component" value="Unassembled WGS sequence"/>
</dbReference>
<evidence type="ECO:0000256" key="7">
    <source>
        <dbReference type="HAMAP-Rule" id="MF_00500"/>
    </source>
</evidence>
<dbReference type="GO" id="GO:0015935">
    <property type="term" value="C:small ribosomal subunit"/>
    <property type="evidence" value="ECO:0007669"/>
    <property type="project" value="TreeGrafter"/>
</dbReference>
<reference evidence="8 9" key="1">
    <citation type="submission" date="2011-08" db="EMBL/GenBank/DDBJ databases">
        <title>The Genome Sequence of Eubacteriaceae bacterium ACC19a.</title>
        <authorList>
            <consortium name="The Broad Institute Genome Sequencing Platform"/>
            <person name="Earl A."/>
            <person name="Ward D."/>
            <person name="Feldgarden M."/>
            <person name="Gevers D."/>
            <person name="Sizova M."/>
            <person name="Hazen A."/>
            <person name="Epstein S."/>
            <person name="Young S.K."/>
            <person name="Zeng Q."/>
            <person name="Gargeya S."/>
            <person name="Fitzgerald M."/>
            <person name="Haas B."/>
            <person name="Abouelleil A."/>
            <person name="Alvarado L."/>
            <person name="Arachchi H.M."/>
            <person name="Berlin A."/>
            <person name="Brown A."/>
            <person name="Chapman S.B."/>
            <person name="Chen Z."/>
            <person name="Dunbar C."/>
            <person name="Freedman E."/>
            <person name="Gearin G."/>
            <person name="Gellesch M."/>
            <person name="Goldberg J."/>
            <person name="Griggs A."/>
            <person name="Gujja S."/>
            <person name="Heiman D."/>
            <person name="Howarth C."/>
            <person name="Larson L."/>
            <person name="Lui A."/>
            <person name="MacDonald P.J.P."/>
            <person name="Montmayeur A."/>
            <person name="Murphy C."/>
            <person name="Neiman D."/>
            <person name="Pearson M."/>
            <person name="Priest M."/>
            <person name="Roberts A."/>
            <person name="Saif S."/>
            <person name="Shea T."/>
            <person name="Shenoy N."/>
            <person name="Sisk P."/>
            <person name="Stolte C."/>
            <person name="Sykes S."/>
            <person name="Wortman J."/>
            <person name="Nusbaum C."/>
            <person name="Birren B."/>
        </authorList>
    </citation>
    <scope>NUCLEOTIDE SEQUENCE [LARGE SCALE GENOMIC DNA]</scope>
    <source>
        <strain evidence="8 9">ACC19a</strain>
    </source>
</reference>
<sequence>MANIKSAKKRIKVIQKKTLINKMRISQVKTAIKRFEMALSSGDMNLAGEKLRFVQKKLNQVAAKGSIHKNMAARKVSRLTKKFNLAQKSN</sequence>
<dbReference type="NCBIfam" id="TIGR00029">
    <property type="entry name" value="S20"/>
    <property type="match status" value="1"/>
</dbReference>
<name>G9WXL0_9FIRM</name>
<dbReference type="InterPro" id="IPR002583">
    <property type="entry name" value="Ribosomal_bS20"/>
</dbReference>
<evidence type="ECO:0000313" key="8">
    <source>
        <dbReference type="EMBL" id="EHL16857.1"/>
    </source>
</evidence>
<evidence type="ECO:0000256" key="1">
    <source>
        <dbReference type="ARBA" id="ARBA00007634"/>
    </source>
</evidence>
<dbReference type="GO" id="GO:0070181">
    <property type="term" value="F:small ribosomal subunit rRNA binding"/>
    <property type="evidence" value="ECO:0007669"/>
    <property type="project" value="TreeGrafter"/>
</dbReference>
<organism evidence="8 9">
    <name type="scientific">Peptoanaerobacter stomatis</name>
    <dbReference type="NCBI Taxonomy" id="796937"/>
    <lineage>
        <taxon>Bacteria</taxon>
        <taxon>Bacillati</taxon>
        <taxon>Bacillota</taxon>
        <taxon>Clostridia</taxon>
        <taxon>Peptostreptococcales</taxon>
        <taxon>Filifactoraceae</taxon>
        <taxon>Peptoanaerobacter</taxon>
    </lineage>
</organism>
<dbReference type="HOGENOM" id="CLU_160655_3_0_9"/>
<comment type="caution">
    <text evidence="8">The sequence shown here is derived from an EMBL/GenBank/DDBJ whole genome shotgun (WGS) entry which is preliminary data.</text>
</comment>